<organism evidence="7 8">
    <name type="scientific">Clostridium frigoris</name>
    <dbReference type="NCBI Taxonomy" id="205327"/>
    <lineage>
        <taxon>Bacteria</taxon>
        <taxon>Bacillati</taxon>
        <taxon>Bacillota</taxon>
        <taxon>Clostridia</taxon>
        <taxon>Eubacteriales</taxon>
        <taxon>Clostridiaceae</taxon>
        <taxon>Clostridium</taxon>
    </lineage>
</organism>
<evidence type="ECO:0000256" key="1">
    <source>
        <dbReference type="ARBA" id="ARBA00009402"/>
    </source>
</evidence>
<gene>
    <name evidence="7" type="ORF">KPL37_13395</name>
</gene>
<name>A0ABS6BWU5_9CLOT</name>
<dbReference type="EMBL" id="JAHLDV010000034">
    <property type="protein sequence ID" value="MBU3160738.1"/>
    <property type="molecule type" value="Genomic_DNA"/>
</dbReference>
<reference evidence="7 8" key="1">
    <citation type="submission" date="2021-06" db="EMBL/GenBank/DDBJ databases">
        <title>Clostridia strains as spoilage organisms.</title>
        <authorList>
            <person name="Wambui J."/>
            <person name="Stephan R."/>
            <person name="Stevens M.J.A."/>
        </authorList>
    </citation>
    <scope>NUCLEOTIDE SEQUENCE [LARGE SCALE GENOMIC DNA]</scope>
    <source>
        <strain evidence="7 8">DSM 14204</strain>
    </source>
</reference>
<sequence length="986" mass="113190">MSTIERTAYPRFKKNISSKELVKIYTPNHEEIEIAHRVAKGEAQVLNFILMIKSFQRLGYFPKINEIPIEIVKYLCSQLNIASDVDLNLPNRTLYRYNSSIREYLNVTEFGASARHVITEATYKAAQVMNNPADLVNVAIETLIKERFELPAFSTLDRLARHIRTLVNSNIYENVLNKLTSDKKLQLDSLLYIEDSENYSKFNYLKEIPKSATINHLKALGNTYQLLLSMGDVESLIKEIPIAKIKHYASEAKVLDASEINNFSIAKKYTLILSLIYMSKVKTRDNLVEMFLKCLRKIQNKGKDELKKIQEKNRVKTENLISILTNVLLKTNDNNKNDTTLGQQIREIVNANGGTEVLLTDCDTISSYNGNNYLPLIWKFYKSYRKSLFRLIKLLEIRTATQDYSLIEALNFLIANEDKRTELLPFTLDLAFASAQWQNTVMVKEGGNTFLVRRHLEVCIFYHLASGLKTGDLCIDTSEDFADYRKQLLPWEDCEPLVSDFCTEMDFKENPSEFVAQLKSLLKEKSIEVDKNYSDNGNITINEKGEVVLKRAKAKNIPKSALDLEKAIHKCLPERDVIQILCNVEYWLNWTRHFGPLSGSDPKLENAVERYVTLAFGYGCNLGPTETSRHMKSSVTPHMLSFVNRRHVTAKKLEEALKDIINLYDKCYLPNLWGNNKIAAVDGTMHDLYKENLVSEYHIRYGGNGGIAYHHISDKYIALFSHFIPCGVWEAIYIIDGLMKNKSDIQPDTIHGDTQAQSTPVFALTYLLGIKLMPRIRNWQDLKFYRVDKSHKYKHIDSLFSDVVDWKLIETHWKDMLQVVFSIKAGKIVPSTLLRKLNNYSHKNKIYQSFKELGNVIRTIFLLGYISDIEMRQQITSTTNKMESYNGFSKYLSFGGEGVISENDPDEQEKRIKYNNLVANAVILQNVVDMTLILKELSANGVEFTKSDVATLSPYITKHIKRFGDYVIDLENIPKAIDMSISIPMK</sequence>
<dbReference type="NCBIfam" id="NF033527">
    <property type="entry name" value="transpos_Tn3"/>
    <property type="match status" value="1"/>
</dbReference>
<feature type="domain" description="DUF4158" evidence="6">
    <location>
        <begin position="2"/>
        <end position="162"/>
    </location>
</feature>
<protein>
    <submittedName>
        <fullName evidence="7">Tn3 family transposase</fullName>
    </submittedName>
</protein>
<comment type="similarity">
    <text evidence="1">Belongs to the transposase 7 family.</text>
</comment>
<dbReference type="Pfam" id="PF13700">
    <property type="entry name" value="DUF4158"/>
    <property type="match status" value="1"/>
</dbReference>
<evidence type="ECO:0000256" key="2">
    <source>
        <dbReference type="ARBA" id="ARBA00022578"/>
    </source>
</evidence>
<evidence type="ECO:0000256" key="4">
    <source>
        <dbReference type="ARBA" id="ARBA00023172"/>
    </source>
</evidence>
<keyword evidence="3" id="KW-0238">DNA-binding</keyword>
<evidence type="ECO:0000313" key="8">
    <source>
        <dbReference type="Proteomes" id="UP000776252"/>
    </source>
</evidence>
<proteinExistence type="inferred from homology"/>
<feature type="domain" description="Tn3 transposase DDE" evidence="5">
    <location>
        <begin position="580"/>
        <end position="966"/>
    </location>
</feature>
<keyword evidence="4" id="KW-0233">DNA recombination</keyword>
<keyword evidence="2" id="KW-0815">Transposition</keyword>
<dbReference type="Pfam" id="PF01526">
    <property type="entry name" value="DDE_Tnp_Tn3"/>
    <property type="match status" value="1"/>
</dbReference>
<keyword evidence="8" id="KW-1185">Reference proteome</keyword>
<dbReference type="InterPro" id="IPR047653">
    <property type="entry name" value="Tn3-like_transpos"/>
</dbReference>
<evidence type="ECO:0000256" key="3">
    <source>
        <dbReference type="ARBA" id="ARBA00023125"/>
    </source>
</evidence>
<comment type="caution">
    <text evidence="7">The sequence shown here is derived from an EMBL/GenBank/DDBJ whole genome shotgun (WGS) entry which is preliminary data.</text>
</comment>
<accession>A0ABS6BWU5</accession>
<evidence type="ECO:0000313" key="7">
    <source>
        <dbReference type="EMBL" id="MBU3160738.1"/>
    </source>
</evidence>
<dbReference type="InterPro" id="IPR002513">
    <property type="entry name" value="Tn3_Tnp_DDE_dom"/>
</dbReference>
<dbReference type="Proteomes" id="UP000776252">
    <property type="component" value="Unassembled WGS sequence"/>
</dbReference>
<dbReference type="RefSeq" id="WP_216150160.1">
    <property type="nucleotide sequence ID" value="NZ_JAHLDV010000034.1"/>
</dbReference>
<evidence type="ECO:0000259" key="5">
    <source>
        <dbReference type="Pfam" id="PF01526"/>
    </source>
</evidence>
<dbReference type="InterPro" id="IPR025296">
    <property type="entry name" value="DUF4158"/>
</dbReference>
<evidence type="ECO:0000259" key="6">
    <source>
        <dbReference type="Pfam" id="PF13700"/>
    </source>
</evidence>